<organism evidence="1">
    <name type="scientific">bioreactor metagenome</name>
    <dbReference type="NCBI Taxonomy" id="1076179"/>
    <lineage>
        <taxon>unclassified sequences</taxon>
        <taxon>metagenomes</taxon>
        <taxon>ecological metagenomes</taxon>
    </lineage>
</organism>
<name>A0A644VHA4_9ZZZZ</name>
<gene>
    <name evidence="1" type="ORF">SDC9_36825</name>
</gene>
<accession>A0A644VHA4</accession>
<dbReference type="InterPro" id="IPR052552">
    <property type="entry name" value="YeaO-like"/>
</dbReference>
<reference evidence="1" key="1">
    <citation type="submission" date="2019-08" db="EMBL/GenBank/DDBJ databases">
        <authorList>
            <person name="Kucharzyk K."/>
            <person name="Murdoch R.W."/>
            <person name="Higgins S."/>
            <person name="Loffler F."/>
        </authorList>
    </citation>
    <scope>NUCLEOTIDE SEQUENCE</scope>
</reference>
<evidence type="ECO:0008006" key="2">
    <source>
        <dbReference type="Google" id="ProtNLM"/>
    </source>
</evidence>
<dbReference type="PANTHER" id="PTHR36849">
    <property type="entry name" value="CYTOPLASMIC PROTEIN-RELATED"/>
    <property type="match status" value="1"/>
</dbReference>
<proteinExistence type="predicted"/>
<dbReference type="Pfam" id="PF22752">
    <property type="entry name" value="DUF488-N3i"/>
    <property type="match status" value="1"/>
</dbReference>
<evidence type="ECO:0000313" key="1">
    <source>
        <dbReference type="EMBL" id="MPL90769.1"/>
    </source>
</evidence>
<sequence length="117" mass="13617">MNNIKIKRVYEAPEPGDGYRMLVDRLWPRGLKKESAAIDEWNKIITPSVELRKWFGHKPENFSKFTGLYKQELKFKTDELERMVSIAKGQNLTLLYAAKSQQVNHALVLLEVLKSIQ</sequence>
<comment type="caution">
    <text evidence="1">The sequence shown here is derived from an EMBL/GenBank/DDBJ whole genome shotgun (WGS) entry which is preliminary data.</text>
</comment>
<dbReference type="AlphaFoldDB" id="A0A644VHA4"/>
<protein>
    <recommendedName>
        <fullName evidence="2">DUF488 domain-containing protein</fullName>
    </recommendedName>
</protein>
<dbReference type="EMBL" id="VSSQ01000312">
    <property type="protein sequence ID" value="MPL90769.1"/>
    <property type="molecule type" value="Genomic_DNA"/>
</dbReference>
<dbReference type="PANTHER" id="PTHR36849:SF1">
    <property type="entry name" value="CYTOPLASMIC PROTEIN"/>
    <property type="match status" value="1"/>
</dbReference>